<keyword evidence="2" id="KW-1133">Transmembrane helix</keyword>
<gene>
    <name evidence="3" type="ORF">LITE_LOCUS20307</name>
</gene>
<sequence>MAAKEERKDSRLPSALSATGTEKGRGDGFERGEKSCRRHPLTSPAAKITANKRNIFGVRLGLFVGLNFLITVPMLWKLSFFSIQLA</sequence>
<evidence type="ECO:0000313" key="4">
    <source>
        <dbReference type="Proteomes" id="UP001154282"/>
    </source>
</evidence>
<protein>
    <submittedName>
        <fullName evidence="3">Uncharacterized protein</fullName>
    </submittedName>
</protein>
<keyword evidence="2" id="KW-0812">Transmembrane</keyword>
<evidence type="ECO:0000256" key="2">
    <source>
        <dbReference type="SAM" id="Phobius"/>
    </source>
</evidence>
<dbReference type="Proteomes" id="UP001154282">
    <property type="component" value="Unassembled WGS sequence"/>
</dbReference>
<feature type="region of interest" description="Disordered" evidence="1">
    <location>
        <begin position="1"/>
        <end position="43"/>
    </location>
</feature>
<keyword evidence="2" id="KW-0472">Membrane</keyword>
<keyword evidence="4" id="KW-1185">Reference proteome</keyword>
<dbReference type="AlphaFoldDB" id="A0AAV0KW13"/>
<proteinExistence type="predicted"/>
<reference evidence="3" key="1">
    <citation type="submission" date="2022-08" db="EMBL/GenBank/DDBJ databases">
        <authorList>
            <person name="Gutierrez-Valencia J."/>
        </authorList>
    </citation>
    <scope>NUCLEOTIDE SEQUENCE</scope>
</reference>
<accession>A0AAV0KW13</accession>
<dbReference type="EMBL" id="CAMGYJ010000005">
    <property type="protein sequence ID" value="CAI0425246.1"/>
    <property type="molecule type" value="Genomic_DNA"/>
</dbReference>
<evidence type="ECO:0000256" key="1">
    <source>
        <dbReference type="SAM" id="MobiDB-lite"/>
    </source>
</evidence>
<comment type="caution">
    <text evidence="3">The sequence shown here is derived from an EMBL/GenBank/DDBJ whole genome shotgun (WGS) entry which is preliminary data.</text>
</comment>
<feature type="transmembrane region" description="Helical" evidence="2">
    <location>
        <begin position="56"/>
        <end position="76"/>
    </location>
</feature>
<feature type="compositionally biased region" description="Basic and acidic residues" evidence="1">
    <location>
        <begin position="22"/>
        <end position="35"/>
    </location>
</feature>
<feature type="compositionally biased region" description="Basic and acidic residues" evidence="1">
    <location>
        <begin position="1"/>
        <end position="11"/>
    </location>
</feature>
<name>A0AAV0KW13_9ROSI</name>
<organism evidence="3 4">
    <name type="scientific">Linum tenue</name>
    <dbReference type="NCBI Taxonomy" id="586396"/>
    <lineage>
        <taxon>Eukaryota</taxon>
        <taxon>Viridiplantae</taxon>
        <taxon>Streptophyta</taxon>
        <taxon>Embryophyta</taxon>
        <taxon>Tracheophyta</taxon>
        <taxon>Spermatophyta</taxon>
        <taxon>Magnoliopsida</taxon>
        <taxon>eudicotyledons</taxon>
        <taxon>Gunneridae</taxon>
        <taxon>Pentapetalae</taxon>
        <taxon>rosids</taxon>
        <taxon>fabids</taxon>
        <taxon>Malpighiales</taxon>
        <taxon>Linaceae</taxon>
        <taxon>Linum</taxon>
    </lineage>
</organism>
<evidence type="ECO:0000313" key="3">
    <source>
        <dbReference type="EMBL" id="CAI0425246.1"/>
    </source>
</evidence>